<dbReference type="GeneID" id="14907264"/>
<sequence length="341" mass="38233">MQNQKVPQRPLGSQGLLVSAQGLGCMGMTAFYGSFNRSQTEGESLKTIATALEHGINFLDTAWIYQSFGQGGGENYTNEELIGKAIKIHGRDKFIIATKFGIVINEKGMGYSGKEETIRSQLADSLQRLGTNYIDLYYQHRMDPQTPIEETMEALKKLVHEGKIKYIGLSECTPDELRRAHKIHPVTAIQMEWSLQTRDLEQNIIPTARELGVGIVAYSPLGRGLLSKTFNTGEKLEQGDWRNNVPRFKGENLEKNIPKKFFEKAVELGFSPAQLALAWVHSRGNDVFPIPGTKTSSRLAENAKAALIQLSQQQWNEIEKLIPDVVGDRYQDMSSTFNNRL</sequence>
<dbReference type="OrthoDB" id="2310150at2759"/>
<reference evidence="3 4" key="1">
    <citation type="submission" date="2011-07" db="EMBL/GenBank/DDBJ databases">
        <authorList>
            <person name="Coyne R."/>
            <person name="Brami D."/>
            <person name="Johnson J."/>
            <person name="Hostetler J."/>
            <person name="Hannick L."/>
            <person name="Clark T."/>
            <person name="Cassidy-Hanley D."/>
            <person name="Inman J."/>
        </authorList>
    </citation>
    <scope>NUCLEOTIDE SEQUENCE [LARGE SCALE GENOMIC DNA]</scope>
    <source>
        <strain evidence="3 4">G5</strain>
    </source>
</reference>
<dbReference type="OMA" id="MSDFYTT"/>
<dbReference type="Pfam" id="PF00248">
    <property type="entry name" value="Aldo_ket_red"/>
    <property type="match status" value="1"/>
</dbReference>
<dbReference type="Gene3D" id="3.20.20.100">
    <property type="entry name" value="NADP-dependent oxidoreductase domain"/>
    <property type="match status" value="1"/>
</dbReference>
<feature type="domain" description="NADP-dependent oxidoreductase" evidence="2">
    <location>
        <begin position="26"/>
        <end position="322"/>
    </location>
</feature>
<dbReference type="InterPro" id="IPR023210">
    <property type="entry name" value="NADP_OxRdtase_dom"/>
</dbReference>
<dbReference type="GO" id="GO:0005737">
    <property type="term" value="C:cytoplasm"/>
    <property type="evidence" value="ECO:0007669"/>
    <property type="project" value="TreeGrafter"/>
</dbReference>
<keyword evidence="4" id="KW-1185">Reference proteome</keyword>
<dbReference type="STRING" id="857967.G0QUH8"/>
<dbReference type="CDD" id="cd19076">
    <property type="entry name" value="AKR_AKR13A_13D"/>
    <property type="match status" value="1"/>
</dbReference>
<dbReference type="SUPFAM" id="SSF51430">
    <property type="entry name" value="NAD(P)-linked oxidoreductase"/>
    <property type="match status" value="1"/>
</dbReference>
<evidence type="ECO:0000259" key="2">
    <source>
        <dbReference type="Pfam" id="PF00248"/>
    </source>
</evidence>
<dbReference type="GO" id="GO:0016491">
    <property type="term" value="F:oxidoreductase activity"/>
    <property type="evidence" value="ECO:0007669"/>
    <property type="project" value="UniProtKB-KW"/>
</dbReference>
<proteinExistence type="predicted"/>
<dbReference type="InterPro" id="IPR050791">
    <property type="entry name" value="Aldo-Keto_reductase"/>
</dbReference>
<dbReference type="RefSeq" id="XP_004034615.1">
    <property type="nucleotide sequence ID" value="XM_004034567.1"/>
</dbReference>
<evidence type="ECO:0000256" key="1">
    <source>
        <dbReference type="ARBA" id="ARBA00023002"/>
    </source>
</evidence>
<dbReference type="EMBL" id="GL983913">
    <property type="protein sequence ID" value="EGR31129.1"/>
    <property type="molecule type" value="Genomic_DNA"/>
</dbReference>
<evidence type="ECO:0000313" key="3">
    <source>
        <dbReference type="EMBL" id="EGR31129.1"/>
    </source>
</evidence>
<keyword evidence="1" id="KW-0560">Oxidoreductase</keyword>
<evidence type="ECO:0000313" key="4">
    <source>
        <dbReference type="Proteomes" id="UP000008983"/>
    </source>
</evidence>
<name>G0QUH8_ICHMU</name>
<dbReference type="PANTHER" id="PTHR43625:SF40">
    <property type="entry name" value="ALDO-KETO REDUCTASE YAKC [NADP(+)]"/>
    <property type="match status" value="1"/>
</dbReference>
<dbReference type="AlphaFoldDB" id="G0QUH8"/>
<dbReference type="InParanoid" id="G0QUH8"/>
<protein>
    <recommendedName>
        <fullName evidence="2">NADP-dependent oxidoreductase domain-containing protein</fullName>
    </recommendedName>
</protein>
<organism evidence="3 4">
    <name type="scientific">Ichthyophthirius multifiliis</name>
    <name type="common">White spot disease agent</name>
    <name type="synonym">Ich</name>
    <dbReference type="NCBI Taxonomy" id="5932"/>
    <lineage>
        <taxon>Eukaryota</taxon>
        <taxon>Sar</taxon>
        <taxon>Alveolata</taxon>
        <taxon>Ciliophora</taxon>
        <taxon>Intramacronucleata</taxon>
        <taxon>Oligohymenophorea</taxon>
        <taxon>Hymenostomatida</taxon>
        <taxon>Ophryoglenina</taxon>
        <taxon>Ichthyophthirius</taxon>
    </lineage>
</organism>
<gene>
    <name evidence="3" type="ORF">IMG5_117220</name>
</gene>
<accession>G0QUH8</accession>
<dbReference type="eggNOG" id="KOG1575">
    <property type="taxonomic scope" value="Eukaryota"/>
</dbReference>
<dbReference type="Proteomes" id="UP000008983">
    <property type="component" value="Unassembled WGS sequence"/>
</dbReference>
<dbReference type="InterPro" id="IPR036812">
    <property type="entry name" value="NAD(P)_OxRdtase_dom_sf"/>
</dbReference>
<dbReference type="PANTHER" id="PTHR43625">
    <property type="entry name" value="AFLATOXIN B1 ALDEHYDE REDUCTASE"/>
    <property type="match status" value="1"/>
</dbReference>